<comment type="caution">
    <text evidence="3">The sequence shown here is derived from an EMBL/GenBank/DDBJ whole genome shotgun (WGS) entry which is preliminary data.</text>
</comment>
<evidence type="ECO:0000256" key="1">
    <source>
        <dbReference type="SAM" id="Phobius"/>
    </source>
</evidence>
<dbReference type="GO" id="GO:0047372">
    <property type="term" value="F:monoacylglycerol lipase activity"/>
    <property type="evidence" value="ECO:0007669"/>
    <property type="project" value="TreeGrafter"/>
</dbReference>
<name>A0A5N6KYG1_9ROSI</name>
<dbReference type="Gene3D" id="3.40.50.1820">
    <property type="entry name" value="alpha/beta hydrolase"/>
    <property type="match status" value="1"/>
</dbReference>
<gene>
    <name evidence="3" type="ORF">FH972_024456</name>
</gene>
<proteinExistence type="predicted"/>
<dbReference type="InterPro" id="IPR016130">
    <property type="entry name" value="Tyr_Pase_AS"/>
</dbReference>
<dbReference type="PROSITE" id="PS00383">
    <property type="entry name" value="TYR_PHOSPHATASE_1"/>
    <property type="match status" value="1"/>
</dbReference>
<protein>
    <recommendedName>
        <fullName evidence="2">Tyrosine specific protein phosphatases domain-containing protein</fullName>
    </recommendedName>
</protein>
<dbReference type="InterPro" id="IPR029021">
    <property type="entry name" value="Prot-tyrosine_phosphatase-like"/>
</dbReference>
<feature type="transmembrane region" description="Helical" evidence="1">
    <location>
        <begin position="27"/>
        <end position="45"/>
    </location>
</feature>
<keyword evidence="1" id="KW-0472">Membrane</keyword>
<dbReference type="OrthoDB" id="428974at2759"/>
<dbReference type="SUPFAM" id="SSF52799">
    <property type="entry name" value="(Phosphotyrosine protein) phosphatases II"/>
    <property type="match status" value="1"/>
</dbReference>
<dbReference type="SUPFAM" id="SSF53474">
    <property type="entry name" value="alpha/beta-Hydrolases"/>
    <property type="match status" value="1"/>
</dbReference>
<dbReference type="EMBL" id="VIBQ01000017">
    <property type="protein sequence ID" value="KAB8360720.1"/>
    <property type="molecule type" value="Genomic_DNA"/>
</dbReference>
<feature type="domain" description="Tyrosine specific protein phosphatases" evidence="2">
    <location>
        <begin position="531"/>
        <end position="599"/>
    </location>
</feature>
<dbReference type="FunFam" id="3.90.190.10:FF:000090">
    <property type="entry name" value="Dual specificity phosphatase catalytic domain protein"/>
    <property type="match status" value="1"/>
</dbReference>
<dbReference type="InterPro" id="IPR000073">
    <property type="entry name" value="AB_hydrolase_1"/>
</dbReference>
<dbReference type="PANTHER" id="PTHR43798:SF5">
    <property type="entry name" value="MONOACYLGLYCEROL LIPASE ABHD6"/>
    <property type="match status" value="1"/>
</dbReference>
<accession>A0A5N6KYG1</accession>
<dbReference type="Proteomes" id="UP000327013">
    <property type="component" value="Unassembled WGS sequence"/>
</dbReference>
<dbReference type="Pfam" id="PF00782">
    <property type="entry name" value="DSPc"/>
    <property type="match status" value="1"/>
</dbReference>
<dbReference type="InterPro" id="IPR000387">
    <property type="entry name" value="Tyr_Pase_dom"/>
</dbReference>
<sequence length="626" mass="69809">MSAVNHRVNRSVTLARSLRSGSPVMNYMLPSLLLTGIALFTAVWWRYRRTPTLGYTQNVSDAASTDPGLLKKHSTTESFHVPATGYTYSIRTFYRDHPQASKLPSTPTPLPLLVFVHGLGGSAAQFSPLLTSLVNAGPCLCIDLPGCGLSPFLPTDWNAYTTDALAEVLAVIISKYRDAEHGQGVVLVGHSMGCSLAVSLASSSPKANSALAEHTLGVIAICPRATPLSSKQESSLRKLVQVPTPLFNLWRRFDRKGGRESTSVRRHVGEDADDETKKLQLRFNEQSQTNVWRRMVHGMLPRVSHNGTVRGLPGLDVWTDLQIPVMLVAGEADTITSPEEVQKISRALKQTWHITKSSTPDAEGLSEVVQHISSSSAAVSSKPQKALKVSILPSPASHALLYAPETCRILCGLIEAFITDHVDQRLSLGWQLAYLSTEGKWDVKNFEKWRKIQPVSEPIGNIFRAMKTMREVDDHHNPSEFCHQWKDKIWTVVDISHESPVYDPRNLENGGIAYNKFPTVSKLPPSEDEVESFCSLIDRLRDKWNKEEWAKPGRGSTDPLIAVHCHYGFNRTGFFIVSYLVSRERWRLQDALDEFEKRRSPGIKHNHFVDALFVRYCAGLDRAPTF</sequence>
<evidence type="ECO:0000313" key="3">
    <source>
        <dbReference type="EMBL" id="KAB8360720.1"/>
    </source>
</evidence>
<organism evidence="3 4">
    <name type="scientific">Carpinus fangiana</name>
    <dbReference type="NCBI Taxonomy" id="176857"/>
    <lineage>
        <taxon>Eukaryota</taxon>
        <taxon>Viridiplantae</taxon>
        <taxon>Streptophyta</taxon>
        <taxon>Embryophyta</taxon>
        <taxon>Tracheophyta</taxon>
        <taxon>Spermatophyta</taxon>
        <taxon>Magnoliopsida</taxon>
        <taxon>eudicotyledons</taxon>
        <taxon>Gunneridae</taxon>
        <taxon>Pentapetalae</taxon>
        <taxon>rosids</taxon>
        <taxon>fabids</taxon>
        <taxon>Fagales</taxon>
        <taxon>Betulaceae</taxon>
        <taxon>Carpinus</taxon>
    </lineage>
</organism>
<dbReference type="Pfam" id="PF12697">
    <property type="entry name" value="Abhydrolase_6"/>
    <property type="match status" value="1"/>
</dbReference>
<dbReference type="InterPro" id="IPR029058">
    <property type="entry name" value="AB_hydrolase_fold"/>
</dbReference>
<keyword evidence="1" id="KW-1133">Transmembrane helix</keyword>
<keyword evidence="1" id="KW-0812">Transmembrane</keyword>
<evidence type="ECO:0000259" key="2">
    <source>
        <dbReference type="PROSITE" id="PS50056"/>
    </source>
</evidence>
<dbReference type="PANTHER" id="PTHR43798">
    <property type="entry name" value="MONOACYLGLYCEROL LIPASE"/>
    <property type="match status" value="1"/>
</dbReference>
<dbReference type="GO" id="GO:0016020">
    <property type="term" value="C:membrane"/>
    <property type="evidence" value="ECO:0007669"/>
    <property type="project" value="TreeGrafter"/>
</dbReference>
<keyword evidence="4" id="KW-1185">Reference proteome</keyword>
<evidence type="ECO:0000313" key="4">
    <source>
        <dbReference type="Proteomes" id="UP000327013"/>
    </source>
</evidence>
<dbReference type="GO" id="GO:0046464">
    <property type="term" value="P:acylglycerol catabolic process"/>
    <property type="evidence" value="ECO:0007669"/>
    <property type="project" value="TreeGrafter"/>
</dbReference>
<reference evidence="3 4" key="1">
    <citation type="submission" date="2019-06" db="EMBL/GenBank/DDBJ databases">
        <title>A chromosomal-level reference genome of Carpinus fangiana (Coryloideae, Betulaceae).</title>
        <authorList>
            <person name="Yang X."/>
            <person name="Wang Z."/>
            <person name="Zhang L."/>
            <person name="Hao G."/>
            <person name="Liu J."/>
            <person name="Yang Y."/>
        </authorList>
    </citation>
    <scope>NUCLEOTIDE SEQUENCE [LARGE SCALE GENOMIC DNA]</scope>
    <source>
        <strain evidence="3">Cfa_2016G</strain>
        <tissue evidence="3">Leaf</tissue>
    </source>
</reference>
<dbReference type="InterPro" id="IPR000340">
    <property type="entry name" value="Dual-sp_phosphatase_cat-dom"/>
</dbReference>
<dbReference type="Gene3D" id="3.90.190.10">
    <property type="entry name" value="Protein tyrosine phosphatase superfamily"/>
    <property type="match status" value="1"/>
</dbReference>
<dbReference type="InterPro" id="IPR050266">
    <property type="entry name" value="AB_hydrolase_sf"/>
</dbReference>
<dbReference type="PROSITE" id="PS50056">
    <property type="entry name" value="TYR_PHOSPHATASE_2"/>
    <property type="match status" value="1"/>
</dbReference>
<dbReference type="AlphaFoldDB" id="A0A5N6KYG1"/>